<evidence type="ECO:0000256" key="1">
    <source>
        <dbReference type="ARBA" id="ARBA00004123"/>
    </source>
</evidence>
<evidence type="ECO:0000313" key="6">
    <source>
        <dbReference type="Proteomes" id="UP000483820"/>
    </source>
</evidence>
<dbReference type="Gene3D" id="2.40.50.40">
    <property type="match status" value="2"/>
</dbReference>
<name>A0A6A5G2M9_CAERE</name>
<dbReference type="GeneID" id="9819599"/>
<accession>A0A6A5G2M9</accession>
<dbReference type="GO" id="GO:0002119">
    <property type="term" value="P:nematode larval development"/>
    <property type="evidence" value="ECO:0007669"/>
    <property type="project" value="EnsemblMetazoa"/>
</dbReference>
<feature type="compositionally biased region" description="Low complexity" evidence="3">
    <location>
        <begin position="115"/>
        <end position="129"/>
    </location>
</feature>
<protein>
    <recommendedName>
        <fullName evidence="4">Chromo domain-containing protein</fullName>
    </recommendedName>
</protein>
<dbReference type="Pfam" id="PF00385">
    <property type="entry name" value="Chromo"/>
    <property type="match status" value="1"/>
</dbReference>
<dbReference type="InterPro" id="IPR023779">
    <property type="entry name" value="Chromodomain_CS"/>
</dbReference>
<dbReference type="CDD" id="cd00034">
    <property type="entry name" value="CSD"/>
    <property type="match status" value="1"/>
</dbReference>
<evidence type="ECO:0000259" key="4">
    <source>
        <dbReference type="PROSITE" id="PS50013"/>
    </source>
</evidence>
<dbReference type="EMBL" id="WUAV01000006">
    <property type="protein sequence ID" value="KAF1748942.1"/>
    <property type="molecule type" value="Genomic_DNA"/>
</dbReference>
<dbReference type="Pfam" id="PF01393">
    <property type="entry name" value="Chromo_shadow"/>
    <property type="match status" value="1"/>
</dbReference>
<dbReference type="InterPro" id="IPR023780">
    <property type="entry name" value="Chromo_domain"/>
</dbReference>
<dbReference type="InterPro" id="IPR008251">
    <property type="entry name" value="Chromo_shadow_dom"/>
</dbReference>
<evidence type="ECO:0000256" key="3">
    <source>
        <dbReference type="SAM" id="MobiDB-lite"/>
    </source>
</evidence>
<dbReference type="AlphaFoldDB" id="A0A6A5G2M9"/>
<dbReference type="RefSeq" id="XP_003103601.2">
    <property type="nucleotide sequence ID" value="XM_003103553.2"/>
</dbReference>
<sequence>MSRRNPVRNARSTSRYSDLNEPKSEFGQVPDCNLFVVERILNKRTTRNGPEFLIKWKGFPETDSSWEPRKNLQCDRIIEEYERMAARVTGRRPQSPTYERPYETRRGYGFIRGDTSQPSTSAASAPSKQPHVDWVGKSVVHILGMTKAPGTMHFLCKMNDGSVTLVPDHIVHERFPNQSIKFYESRLVISSKTFAPIK</sequence>
<dbReference type="GO" id="GO:0045595">
    <property type="term" value="P:regulation of cell differentiation"/>
    <property type="evidence" value="ECO:0007669"/>
    <property type="project" value="EnsemblMetazoa"/>
</dbReference>
<feature type="region of interest" description="Disordered" evidence="3">
    <location>
        <begin position="1"/>
        <end position="23"/>
    </location>
</feature>
<dbReference type="GO" id="GO:0046580">
    <property type="term" value="P:negative regulation of Ras protein signal transduction"/>
    <property type="evidence" value="ECO:0007669"/>
    <property type="project" value="EnsemblMetazoa"/>
</dbReference>
<reference evidence="5 6" key="1">
    <citation type="submission" date="2019-12" db="EMBL/GenBank/DDBJ databases">
        <title>Chromosome-level assembly of the Caenorhabditis remanei genome.</title>
        <authorList>
            <person name="Teterina A.A."/>
            <person name="Willis J.H."/>
            <person name="Phillips P.C."/>
        </authorList>
    </citation>
    <scope>NUCLEOTIDE SEQUENCE [LARGE SCALE GENOMIC DNA]</scope>
    <source>
        <strain evidence="5 6">PX506</strain>
        <tissue evidence="5">Whole organism</tissue>
    </source>
</reference>
<dbReference type="InterPro" id="IPR051219">
    <property type="entry name" value="Heterochromatin_chromo-domain"/>
</dbReference>
<dbReference type="GO" id="GO:0010629">
    <property type="term" value="P:negative regulation of gene expression"/>
    <property type="evidence" value="ECO:0007669"/>
    <property type="project" value="EnsemblMetazoa"/>
</dbReference>
<dbReference type="GO" id="GO:0005634">
    <property type="term" value="C:nucleus"/>
    <property type="evidence" value="ECO:0007669"/>
    <property type="project" value="UniProtKB-SubCell"/>
</dbReference>
<dbReference type="PROSITE" id="PS50013">
    <property type="entry name" value="CHROMO_2"/>
    <property type="match status" value="1"/>
</dbReference>
<dbReference type="PROSITE" id="PS00598">
    <property type="entry name" value="CHROMO_1"/>
    <property type="match status" value="1"/>
</dbReference>
<dbReference type="GO" id="GO:0007281">
    <property type="term" value="P:germ cell development"/>
    <property type="evidence" value="ECO:0007669"/>
    <property type="project" value="EnsemblMetazoa"/>
</dbReference>
<proteinExistence type="predicted"/>
<keyword evidence="2" id="KW-0539">Nucleus</keyword>
<dbReference type="GO" id="GO:0040010">
    <property type="term" value="P:positive regulation of growth rate"/>
    <property type="evidence" value="ECO:0007669"/>
    <property type="project" value="EnsemblMetazoa"/>
</dbReference>
<feature type="region of interest" description="Disordered" evidence="3">
    <location>
        <begin position="109"/>
        <end position="129"/>
    </location>
</feature>
<gene>
    <name evidence="5" type="ORF">GCK72_025409</name>
</gene>
<dbReference type="KEGG" id="crq:GCK72_025409"/>
<dbReference type="CDD" id="cd18960">
    <property type="entry name" value="CD_HP1_like"/>
    <property type="match status" value="1"/>
</dbReference>
<comment type="subcellular location">
    <subcellularLocation>
        <location evidence="1">Nucleus</location>
    </subcellularLocation>
</comment>
<evidence type="ECO:0000256" key="2">
    <source>
        <dbReference type="ARBA" id="ARBA00023242"/>
    </source>
</evidence>
<evidence type="ECO:0000313" key="5">
    <source>
        <dbReference type="EMBL" id="KAF1748942.1"/>
    </source>
</evidence>
<dbReference type="Proteomes" id="UP000483820">
    <property type="component" value="Chromosome X"/>
</dbReference>
<dbReference type="PANTHER" id="PTHR22812">
    <property type="entry name" value="CHROMOBOX PROTEIN"/>
    <property type="match status" value="1"/>
</dbReference>
<dbReference type="SMART" id="SM00300">
    <property type="entry name" value="ChSh"/>
    <property type="match status" value="1"/>
</dbReference>
<dbReference type="SUPFAM" id="SSF54160">
    <property type="entry name" value="Chromo domain-like"/>
    <property type="match status" value="2"/>
</dbReference>
<dbReference type="GO" id="GO:0008406">
    <property type="term" value="P:gonad development"/>
    <property type="evidence" value="ECO:0007669"/>
    <property type="project" value="EnsemblMetazoa"/>
</dbReference>
<dbReference type="InterPro" id="IPR016197">
    <property type="entry name" value="Chromo-like_dom_sf"/>
</dbReference>
<dbReference type="GO" id="GO:0000792">
    <property type="term" value="C:heterochromatin"/>
    <property type="evidence" value="ECO:0007669"/>
    <property type="project" value="EnsemblMetazoa"/>
</dbReference>
<dbReference type="GO" id="GO:0140128">
    <property type="term" value="F:histone H1 reader activity"/>
    <property type="evidence" value="ECO:0007669"/>
    <property type="project" value="EnsemblMetazoa"/>
</dbReference>
<dbReference type="GO" id="GO:0019899">
    <property type="term" value="F:enzyme binding"/>
    <property type="evidence" value="ECO:0007669"/>
    <property type="project" value="EnsemblMetazoa"/>
</dbReference>
<dbReference type="InterPro" id="IPR000953">
    <property type="entry name" value="Chromo/chromo_shadow_dom"/>
</dbReference>
<feature type="domain" description="Chromo" evidence="4">
    <location>
        <begin position="35"/>
        <end position="83"/>
    </location>
</feature>
<dbReference type="CTD" id="9819599"/>
<organism evidence="5 6">
    <name type="scientific">Caenorhabditis remanei</name>
    <name type="common">Caenorhabditis vulgaris</name>
    <dbReference type="NCBI Taxonomy" id="31234"/>
    <lineage>
        <taxon>Eukaryota</taxon>
        <taxon>Metazoa</taxon>
        <taxon>Ecdysozoa</taxon>
        <taxon>Nematoda</taxon>
        <taxon>Chromadorea</taxon>
        <taxon>Rhabditida</taxon>
        <taxon>Rhabditina</taxon>
        <taxon>Rhabditomorpha</taxon>
        <taxon>Rhabditoidea</taxon>
        <taxon>Rhabditidae</taxon>
        <taxon>Peloderinae</taxon>
        <taxon>Caenorhabditis</taxon>
    </lineage>
</organism>
<dbReference type="GO" id="GO:0040027">
    <property type="term" value="P:negative regulation of vulval development"/>
    <property type="evidence" value="ECO:0007669"/>
    <property type="project" value="EnsemblMetazoa"/>
</dbReference>
<comment type="caution">
    <text evidence="5">The sequence shown here is derived from an EMBL/GenBank/DDBJ whole genome shotgun (WGS) entry which is preliminary data.</text>
</comment>
<dbReference type="SMART" id="SM00298">
    <property type="entry name" value="CHROMO"/>
    <property type="match status" value="1"/>
</dbReference>